<evidence type="ECO:0000313" key="5">
    <source>
        <dbReference type="EMBL" id="CEK65826.1"/>
    </source>
</evidence>
<dbReference type="GO" id="GO:0005096">
    <property type="term" value="F:GTPase activator activity"/>
    <property type="evidence" value="ECO:0007669"/>
    <property type="project" value="UniProtKB-KW"/>
</dbReference>
<sequence length="371" mass="40343">NDSKKSDSDNDSKKSKSVNDSKKSDSDNDSQKSDLDKDLQKTAAVGTHEDSTTQNVASRENDIFTEQHAEETGSNQDIVVDGLAGTEPNPTSHSDGSPVPQEAEKHGADEFAQTEGRIINMANLDIGDDMVKAKLDDLKNSSSNPVVVNLSNTPLTSDCVSSVLDLLKSKPSVEAILLGNTRLGDDEVSELVDGILKLHNEKVKASEENDGVKELQELDLSNCKFGNIGAESLAHLIKSTIDIDTLNLSSNRAITSDGWMAIGNALEDNTSLETLTLDYNDIGNEGVEYIANGLQVNKSITTVDLNSVGLKERGGECLMNMLKKNTTIIELNLEGNDISQELKEDMQKYIKLNKTMVNEKEKKGTRKNQLF</sequence>
<dbReference type="GO" id="GO:0006913">
    <property type="term" value="P:nucleocytoplasmic transport"/>
    <property type="evidence" value="ECO:0007669"/>
    <property type="project" value="TreeGrafter"/>
</dbReference>
<gene>
    <name evidence="5" type="primary">ORF56387</name>
</gene>
<accession>A0A0B6ZD96</accession>
<dbReference type="GO" id="GO:0005829">
    <property type="term" value="C:cytosol"/>
    <property type="evidence" value="ECO:0007669"/>
    <property type="project" value="TreeGrafter"/>
</dbReference>
<name>A0A0B6ZD96_9EUPU</name>
<keyword evidence="1" id="KW-0343">GTPase activation</keyword>
<dbReference type="PANTHER" id="PTHR24113:SF12">
    <property type="entry name" value="RAN GTPASE-ACTIVATING PROTEIN 1"/>
    <property type="match status" value="1"/>
</dbReference>
<dbReference type="GO" id="GO:0048471">
    <property type="term" value="C:perinuclear region of cytoplasm"/>
    <property type="evidence" value="ECO:0007669"/>
    <property type="project" value="TreeGrafter"/>
</dbReference>
<protein>
    <recommendedName>
        <fullName evidence="6">RNI-like protein</fullName>
    </recommendedName>
</protein>
<dbReference type="InterPro" id="IPR027038">
    <property type="entry name" value="RanGap"/>
</dbReference>
<dbReference type="InterPro" id="IPR001611">
    <property type="entry name" value="Leu-rich_rpt"/>
</dbReference>
<evidence type="ECO:0008006" key="6">
    <source>
        <dbReference type="Google" id="ProtNLM"/>
    </source>
</evidence>
<evidence type="ECO:0000256" key="4">
    <source>
        <dbReference type="SAM" id="MobiDB-lite"/>
    </source>
</evidence>
<dbReference type="Pfam" id="PF13516">
    <property type="entry name" value="LRR_6"/>
    <property type="match status" value="4"/>
</dbReference>
<dbReference type="AlphaFoldDB" id="A0A0B6ZD96"/>
<dbReference type="EMBL" id="HACG01018961">
    <property type="protein sequence ID" value="CEK65826.1"/>
    <property type="molecule type" value="Transcribed_RNA"/>
</dbReference>
<keyword evidence="3" id="KW-0677">Repeat</keyword>
<evidence type="ECO:0000256" key="3">
    <source>
        <dbReference type="ARBA" id="ARBA00022737"/>
    </source>
</evidence>
<keyword evidence="2" id="KW-0433">Leucine-rich repeat</keyword>
<dbReference type="Gene3D" id="3.80.10.10">
    <property type="entry name" value="Ribonuclease Inhibitor"/>
    <property type="match status" value="2"/>
</dbReference>
<dbReference type="PANTHER" id="PTHR24113">
    <property type="entry name" value="RAN GTPASE-ACTIVATING PROTEIN 1"/>
    <property type="match status" value="1"/>
</dbReference>
<dbReference type="SMART" id="SM00368">
    <property type="entry name" value="LRR_RI"/>
    <property type="match status" value="4"/>
</dbReference>
<feature type="non-terminal residue" evidence="5">
    <location>
        <position position="1"/>
    </location>
</feature>
<dbReference type="GO" id="GO:0005634">
    <property type="term" value="C:nucleus"/>
    <property type="evidence" value="ECO:0007669"/>
    <property type="project" value="TreeGrafter"/>
</dbReference>
<organism evidence="5">
    <name type="scientific">Arion vulgaris</name>
    <dbReference type="NCBI Taxonomy" id="1028688"/>
    <lineage>
        <taxon>Eukaryota</taxon>
        <taxon>Metazoa</taxon>
        <taxon>Spiralia</taxon>
        <taxon>Lophotrochozoa</taxon>
        <taxon>Mollusca</taxon>
        <taxon>Gastropoda</taxon>
        <taxon>Heterobranchia</taxon>
        <taxon>Euthyneura</taxon>
        <taxon>Panpulmonata</taxon>
        <taxon>Eupulmonata</taxon>
        <taxon>Stylommatophora</taxon>
        <taxon>Helicina</taxon>
        <taxon>Arionoidea</taxon>
        <taxon>Arionidae</taxon>
        <taxon>Arion</taxon>
    </lineage>
</organism>
<dbReference type="GO" id="GO:0031267">
    <property type="term" value="F:small GTPase binding"/>
    <property type="evidence" value="ECO:0007669"/>
    <property type="project" value="TreeGrafter"/>
</dbReference>
<reference evidence="5" key="1">
    <citation type="submission" date="2014-12" db="EMBL/GenBank/DDBJ databases">
        <title>Insight into the proteome of Arion vulgaris.</title>
        <authorList>
            <person name="Aradska J."/>
            <person name="Bulat T."/>
            <person name="Smidak R."/>
            <person name="Sarate P."/>
            <person name="Gangsoo J."/>
            <person name="Sialana F."/>
            <person name="Bilban M."/>
            <person name="Lubec G."/>
        </authorList>
    </citation>
    <scope>NUCLEOTIDE SEQUENCE</scope>
    <source>
        <tissue evidence="5">Skin</tissue>
    </source>
</reference>
<proteinExistence type="predicted"/>
<evidence type="ECO:0000256" key="1">
    <source>
        <dbReference type="ARBA" id="ARBA00022468"/>
    </source>
</evidence>
<dbReference type="InterPro" id="IPR032675">
    <property type="entry name" value="LRR_dom_sf"/>
</dbReference>
<feature type="region of interest" description="Disordered" evidence="4">
    <location>
        <begin position="1"/>
        <end position="108"/>
    </location>
</feature>
<feature type="compositionally biased region" description="Basic and acidic residues" evidence="4">
    <location>
        <begin position="1"/>
        <end position="40"/>
    </location>
</feature>
<feature type="compositionally biased region" description="Basic and acidic residues" evidence="4">
    <location>
        <begin position="59"/>
        <end position="71"/>
    </location>
</feature>
<evidence type="ECO:0000256" key="2">
    <source>
        <dbReference type="ARBA" id="ARBA00022614"/>
    </source>
</evidence>
<dbReference type="SUPFAM" id="SSF52047">
    <property type="entry name" value="RNI-like"/>
    <property type="match status" value="1"/>
</dbReference>